<evidence type="ECO:0000313" key="2">
    <source>
        <dbReference type="EMBL" id="MDR7378086.1"/>
    </source>
</evidence>
<proteinExistence type="predicted"/>
<dbReference type="PANTHER" id="PTHR39335:SF1">
    <property type="entry name" value="BLL4220 PROTEIN"/>
    <property type="match status" value="1"/>
</dbReference>
<dbReference type="PIRSF" id="PIRSF029720">
    <property type="entry name" value="UCP029720"/>
    <property type="match status" value="1"/>
</dbReference>
<reference evidence="2 3" key="1">
    <citation type="submission" date="2023-07" db="EMBL/GenBank/DDBJ databases">
        <title>Sorghum-associated microbial communities from plants grown in Nebraska, USA.</title>
        <authorList>
            <person name="Schachtman D."/>
        </authorList>
    </citation>
    <scope>NUCLEOTIDE SEQUENCE [LARGE SCALE GENOMIC DNA]</scope>
    <source>
        <strain evidence="2 3">BE313</strain>
    </source>
</reference>
<accession>A0ABU2C9U5</accession>
<gene>
    <name evidence="2" type="ORF">J2X19_002765</name>
</gene>
<comment type="caution">
    <text evidence="2">The sequence shown here is derived from an EMBL/GenBank/DDBJ whole genome shotgun (WGS) entry which is preliminary data.</text>
</comment>
<sequence>MFKKSFIASSAIALVLGFASLAASAADAPAKMAGGVLVAANNMTLYTFDKDVANSGKSTCNGPCATAWPPLMATASDQPMGGYTIVTRDDGSKQWAYKGKPLYFFQSDKTASDRTGDNFKDVWHVIKE</sequence>
<organism evidence="2 3">
    <name type="scientific">Rhodoferax ferrireducens</name>
    <dbReference type="NCBI Taxonomy" id="192843"/>
    <lineage>
        <taxon>Bacteria</taxon>
        <taxon>Pseudomonadati</taxon>
        <taxon>Pseudomonadota</taxon>
        <taxon>Betaproteobacteria</taxon>
        <taxon>Burkholderiales</taxon>
        <taxon>Comamonadaceae</taxon>
        <taxon>Rhodoferax</taxon>
    </lineage>
</organism>
<dbReference type="EMBL" id="JAVDXT010000002">
    <property type="protein sequence ID" value="MDR7378086.1"/>
    <property type="molecule type" value="Genomic_DNA"/>
</dbReference>
<keyword evidence="2" id="KW-0449">Lipoprotein</keyword>
<dbReference type="InterPro" id="IPR005297">
    <property type="entry name" value="Lipoprotein_repeat"/>
</dbReference>
<keyword evidence="3" id="KW-1185">Reference proteome</keyword>
<protein>
    <submittedName>
        <fullName evidence="2">Lipoprotein with Yx(FWY)xxD motif</fullName>
    </submittedName>
</protein>
<keyword evidence="1" id="KW-0732">Signal</keyword>
<evidence type="ECO:0000256" key="1">
    <source>
        <dbReference type="SAM" id="SignalP"/>
    </source>
</evidence>
<feature type="chain" id="PRO_5047179338" evidence="1">
    <location>
        <begin position="26"/>
        <end position="128"/>
    </location>
</feature>
<dbReference type="Proteomes" id="UP001180487">
    <property type="component" value="Unassembled WGS sequence"/>
</dbReference>
<evidence type="ECO:0000313" key="3">
    <source>
        <dbReference type="Proteomes" id="UP001180487"/>
    </source>
</evidence>
<dbReference type="RefSeq" id="WP_116606369.1">
    <property type="nucleotide sequence ID" value="NZ_JAVDXT010000002.1"/>
</dbReference>
<dbReference type="InterPro" id="IPR014558">
    <property type="entry name" value="UCP029720"/>
</dbReference>
<feature type="signal peptide" evidence="1">
    <location>
        <begin position="1"/>
        <end position="25"/>
    </location>
</feature>
<name>A0ABU2C9U5_9BURK</name>
<dbReference type="Pfam" id="PF03640">
    <property type="entry name" value="Lipoprotein_15"/>
    <property type="match status" value="2"/>
</dbReference>
<dbReference type="PANTHER" id="PTHR39335">
    <property type="entry name" value="BLL4220 PROTEIN"/>
    <property type="match status" value="1"/>
</dbReference>